<dbReference type="InterPro" id="IPR002059">
    <property type="entry name" value="CSP_DNA-bd"/>
</dbReference>
<evidence type="ECO:0000256" key="3">
    <source>
        <dbReference type="SAM" id="MobiDB-lite"/>
    </source>
</evidence>
<dbReference type="PANTHER" id="PTHR12962:SF1">
    <property type="entry name" value="COLD SHOCK DOMAIN-CONTAINING PROTEIN CG9705"/>
    <property type="match status" value="1"/>
</dbReference>
<protein>
    <submittedName>
        <fullName evidence="6">Uncharacterized membrane protein YsdA, DUF1294 family</fullName>
    </submittedName>
</protein>
<dbReference type="GO" id="GO:0043488">
    <property type="term" value="P:regulation of mRNA stability"/>
    <property type="evidence" value="ECO:0007669"/>
    <property type="project" value="TreeGrafter"/>
</dbReference>
<accession>A0A1H2VJB0</accession>
<dbReference type="InterPro" id="IPR010718">
    <property type="entry name" value="DUF1294"/>
</dbReference>
<comment type="subcellular location">
    <subcellularLocation>
        <location evidence="2">Cytoplasm</location>
    </subcellularLocation>
</comment>
<feature type="region of interest" description="Disordered" evidence="3">
    <location>
        <begin position="104"/>
        <end position="126"/>
    </location>
</feature>
<dbReference type="InterPro" id="IPR019844">
    <property type="entry name" value="CSD_CS"/>
</dbReference>
<dbReference type="PANTHER" id="PTHR12962">
    <property type="entry name" value="CALCIUM-REGULATED HEAT STABLE PROTEIN CRHSP-24-RELATED"/>
    <property type="match status" value="1"/>
</dbReference>
<name>A0A1H2VJB0_THIRO</name>
<feature type="domain" description="CSD" evidence="5">
    <location>
        <begin position="10"/>
        <end position="76"/>
    </location>
</feature>
<dbReference type="InterPro" id="IPR011129">
    <property type="entry name" value="CSD"/>
</dbReference>
<dbReference type="AlphaFoldDB" id="A0A1H2VJB0"/>
<feature type="transmembrane region" description="Helical" evidence="4">
    <location>
        <begin position="132"/>
        <end position="153"/>
    </location>
</feature>
<sequence>MDIQTDRNRFREGTLVRWDGAKGFGFIRPNDGGKDVFVHVSALPSGLIPNIGTSLVFSAGDDPRGRGQRVIKAVAAGYSGRTAVQAVPAVRAKPVYVRKERAGVGADGSRRHVGGVQSARPRNPRDQTLKRLPLNLQTAMVAVLSLVCLVAAAKMAPLTPLPFIAYPVFSSLAFLMYARDKLRAIQGNWRIPESSLHLVEMAGGWPGAYIAQQMMRHKTVKASYQVTFWLIVLLHVGFWILWIASPETVLEQFQPIADHLSNYMTVNR</sequence>
<organism evidence="6 7">
    <name type="scientific">Thiocapsa roseopersicina</name>
    <dbReference type="NCBI Taxonomy" id="1058"/>
    <lineage>
        <taxon>Bacteria</taxon>
        <taxon>Pseudomonadati</taxon>
        <taxon>Pseudomonadota</taxon>
        <taxon>Gammaproteobacteria</taxon>
        <taxon>Chromatiales</taxon>
        <taxon>Chromatiaceae</taxon>
        <taxon>Thiocapsa</taxon>
    </lineage>
</organism>
<reference evidence="7" key="1">
    <citation type="submission" date="2016-10" db="EMBL/GenBank/DDBJ databases">
        <authorList>
            <person name="Varghese N."/>
            <person name="Submissions S."/>
        </authorList>
    </citation>
    <scope>NUCLEOTIDE SEQUENCE [LARGE SCALE GENOMIC DNA]</scope>
    <source>
        <strain evidence="7">DSM 217</strain>
    </source>
</reference>
<dbReference type="InterPro" id="IPR052069">
    <property type="entry name" value="Ca-reg_mRNA-binding_domain"/>
</dbReference>
<proteinExistence type="predicted"/>
<evidence type="ECO:0000313" key="6">
    <source>
        <dbReference type="EMBL" id="SDW68034.1"/>
    </source>
</evidence>
<dbReference type="GO" id="GO:0003730">
    <property type="term" value="F:mRNA 3'-UTR binding"/>
    <property type="evidence" value="ECO:0007669"/>
    <property type="project" value="TreeGrafter"/>
</dbReference>
<evidence type="ECO:0000256" key="4">
    <source>
        <dbReference type="SAM" id="Phobius"/>
    </source>
</evidence>
<evidence type="ECO:0000313" key="7">
    <source>
        <dbReference type="Proteomes" id="UP000198816"/>
    </source>
</evidence>
<dbReference type="SMART" id="SM00357">
    <property type="entry name" value="CSP"/>
    <property type="match status" value="1"/>
</dbReference>
<dbReference type="RefSeq" id="WP_093030828.1">
    <property type="nucleotide sequence ID" value="NZ_FNNZ01000007.1"/>
</dbReference>
<dbReference type="InterPro" id="IPR012340">
    <property type="entry name" value="NA-bd_OB-fold"/>
</dbReference>
<dbReference type="Gene3D" id="2.40.50.140">
    <property type="entry name" value="Nucleic acid-binding proteins"/>
    <property type="match status" value="1"/>
</dbReference>
<dbReference type="PROSITE" id="PS51857">
    <property type="entry name" value="CSD_2"/>
    <property type="match status" value="1"/>
</dbReference>
<dbReference type="CDD" id="cd04458">
    <property type="entry name" value="CSP_CDS"/>
    <property type="match status" value="1"/>
</dbReference>
<feature type="transmembrane region" description="Helical" evidence="4">
    <location>
        <begin position="222"/>
        <end position="244"/>
    </location>
</feature>
<keyword evidence="7" id="KW-1185">Reference proteome</keyword>
<dbReference type="EMBL" id="FNNZ01000007">
    <property type="protein sequence ID" value="SDW68034.1"/>
    <property type="molecule type" value="Genomic_DNA"/>
</dbReference>
<keyword evidence="4" id="KW-0812">Transmembrane</keyword>
<dbReference type="Proteomes" id="UP000198816">
    <property type="component" value="Unassembled WGS sequence"/>
</dbReference>
<evidence type="ECO:0000256" key="1">
    <source>
        <dbReference type="ARBA" id="ARBA00022553"/>
    </source>
</evidence>
<dbReference type="Pfam" id="PF06961">
    <property type="entry name" value="DUF1294"/>
    <property type="match status" value="1"/>
</dbReference>
<dbReference type="OrthoDB" id="72963at2"/>
<keyword evidence="4" id="KW-0472">Membrane</keyword>
<dbReference type="GO" id="GO:0005829">
    <property type="term" value="C:cytosol"/>
    <property type="evidence" value="ECO:0007669"/>
    <property type="project" value="UniProtKB-ARBA"/>
</dbReference>
<evidence type="ECO:0000259" key="5">
    <source>
        <dbReference type="PROSITE" id="PS51857"/>
    </source>
</evidence>
<dbReference type="STRING" id="1058.SAMN05421783_10731"/>
<dbReference type="PROSITE" id="PS00352">
    <property type="entry name" value="CSD_1"/>
    <property type="match status" value="1"/>
</dbReference>
<keyword evidence="4" id="KW-1133">Transmembrane helix</keyword>
<dbReference type="Pfam" id="PF00313">
    <property type="entry name" value="CSD"/>
    <property type="match status" value="1"/>
</dbReference>
<gene>
    <name evidence="6" type="ORF">SAMN05421783_10731</name>
</gene>
<dbReference type="SUPFAM" id="SSF50249">
    <property type="entry name" value="Nucleic acid-binding proteins"/>
    <property type="match status" value="1"/>
</dbReference>
<evidence type="ECO:0000256" key="2">
    <source>
        <dbReference type="RuleBase" id="RU000408"/>
    </source>
</evidence>
<keyword evidence="1" id="KW-0597">Phosphoprotein</keyword>
<feature type="transmembrane region" description="Helical" evidence="4">
    <location>
        <begin position="159"/>
        <end position="178"/>
    </location>
</feature>